<dbReference type="GO" id="GO:0006900">
    <property type="term" value="P:vesicle budding from membrane"/>
    <property type="evidence" value="ECO:0007669"/>
    <property type="project" value="TreeGrafter"/>
</dbReference>
<proteinExistence type="predicted"/>
<dbReference type="InterPro" id="IPR045192">
    <property type="entry name" value="AP180-like"/>
</dbReference>
<accession>A0A6D2KFZ8</accession>
<evidence type="ECO:0000313" key="1">
    <source>
        <dbReference type="EMBL" id="CAA7046641.1"/>
    </source>
</evidence>
<dbReference type="GO" id="GO:0000149">
    <property type="term" value="F:SNARE binding"/>
    <property type="evidence" value="ECO:0007669"/>
    <property type="project" value="TreeGrafter"/>
</dbReference>
<dbReference type="GO" id="GO:0005546">
    <property type="term" value="F:phosphatidylinositol-4,5-bisphosphate binding"/>
    <property type="evidence" value="ECO:0007669"/>
    <property type="project" value="TreeGrafter"/>
</dbReference>
<organism evidence="1 2">
    <name type="scientific">Microthlaspi erraticum</name>
    <dbReference type="NCBI Taxonomy" id="1685480"/>
    <lineage>
        <taxon>Eukaryota</taxon>
        <taxon>Viridiplantae</taxon>
        <taxon>Streptophyta</taxon>
        <taxon>Embryophyta</taxon>
        <taxon>Tracheophyta</taxon>
        <taxon>Spermatophyta</taxon>
        <taxon>Magnoliopsida</taxon>
        <taxon>eudicotyledons</taxon>
        <taxon>Gunneridae</taxon>
        <taxon>Pentapetalae</taxon>
        <taxon>rosids</taxon>
        <taxon>malvids</taxon>
        <taxon>Brassicales</taxon>
        <taxon>Brassicaceae</taxon>
        <taxon>Coluteocarpeae</taxon>
        <taxon>Microthlaspi</taxon>
    </lineage>
</organism>
<comment type="caution">
    <text evidence="1">The sequence shown here is derived from an EMBL/GenBank/DDBJ whole genome shotgun (WGS) entry which is preliminary data.</text>
</comment>
<dbReference type="GO" id="GO:0048268">
    <property type="term" value="P:clathrin coat assembly"/>
    <property type="evidence" value="ECO:0007669"/>
    <property type="project" value="InterPro"/>
</dbReference>
<dbReference type="GO" id="GO:0072583">
    <property type="term" value="P:clathrin-dependent endocytosis"/>
    <property type="evidence" value="ECO:0007669"/>
    <property type="project" value="InterPro"/>
</dbReference>
<reference evidence="1" key="1">
    <citation type="submission" date="2020-01" db="EMBL/GenBank/DDBJ databases">
        <authorList>
            <person name="Mishra B."/>
        </authorList>
    </citation>
    <scope>NUCLEOTIDE SEQUENCE [LARGE SCALE GENOMIC DNA]</scope>
</reference>
<dbReference type="PANTHER" id="PTHR22951:SF32">
    <property type="entry name" value="OS06G0175500 PROTEIN"/>
    <property type="match status" value="1"/>
</dbReference>
<dbReference type="GO" id="GO:0005545">
    <property type="term" value="F:1-phosphatidylinositol binding"/>
    <property type="evidence" value="ECO:0007669"/>
    <property type="project" value="TreeGrafter"/>
</dbReference>
<keyword evidence="2" id="KW-1185">Reference proteome</keyword>
<dbReference type="GO" id="GO:0030136">
    <property type="term" value="C:clathrin-coated vesicle"/>
    <property type="evidence" value="ECO:0007669"/>
    <property type="project" value="TreeGrafter"/>
</dbReference>
<dbReference type="PANTHER" id="PTHR22951">
    <property type="entry name" value="CLATHRIN ASSEMBLY PROTEIN"/>
    <property type="match status" value="1"/>
</dbReference>
<dbReference type="GO" id="GO:0005905">
    <property type="term" value="C:clathrin-coated pit"/>
    <property type="evidence" value="ECO:0007669"/>
    <property type="project" value="TreeGrafter"/>
</dbReference>
<dbReference type="EMBL" id="CACVBM020001351">
    <property type="protein sequence ID" value="CAA7046641.1"/>
    <property type="molecule type" value="Genomic_DNA"/>
</dbReference>
<dbReference type="GO" id="GO:0032050">
    <property type="term" value="F:clathrin heavy chain binding"/>
    <property type="evidence" value="ECO:0007669"/>
    <property type="project" value="TreeGrafter"/>
</dbReference>
<sequence length="186" mass="21180">MWNVLQKKDTSEMGSVLAIFMAISATRPRADVAYCIHALARRLARTHNCCSENSYCYSPCFEGSGPNLGSVLMLFLEERLECFRVLKYDVEIDPPRTNDLDTPDLLEHLPALQLFSALPTRIGSFQSTLSTSDFSSIWFISLTSSFANNIDILMKQLEQFKAQEKLMKKKRKGNIESHEDAPNWTY</sequence>
<name>A0A6D2KFZ8_9BRAS</name>
<evidence type="ECO:0000313" key="2">
    <source>
        <dbReference type="Proteomes" id="UP000467841"/>
    </source>
</evidence>
<gene>
    <name evidence="1" type="ORF">MERR_LOCUS33876</name>
</gene>
<dbReference type="Proteomes" id="UP000467841">
    <property type="component" value="Unassembled WGS sequence"/>
</dbReference>
<protein>
    <submittedName>
        <fullName evidence="1">Uncharacterized protein</fullName>
    </submittedName>
</protein>
<dbReference type="OrthoDB" id="44015at2759"/>
<dbReference type="AlphaFoldDB" id="A0A6D2KFZ8"/>